<dbReference type="CDD" id="cd03257">
    <property type="entry name" value="ABC_NikE_OppD_transporters"/>
    <property type="match status" value="2"/>
</dbReference>
<dbReference type="Proteomes" id="UP000196878">
    <property type="component" value="Unassembled WGS sequence"/>
</dbReference>
<protein>
    <submittedName>
        <fullName evidence="7">ABC transporter ATP-binding protein</fullName>
    </submittedName>
</protein>
<evidence type="ECO:0000259" key="6">
    <source>
        <dbReference type="PROSITE" id="PS50893"/>
    </source>
</evidence>
<evidence type="ECO:0000313" key="7">
    <source>
        <dbReference type="EMBL" id="OWJ77127.1"/>
    </source>
</evidence>
<comment type="similarity">
    <text evidence="2">Belongs to the ABC transporter superfamily.</text>
</comment>
<dbReference type="InterPro" id="IPR027417">
    <property type="entry name" value="P-loop_NTPase"/>
</dbReference>
<gene>
    <name evidence="7" type="ORF">CDV49_11925</name>
</gene>
<comment type="subcellular location">
    <subcellularLocation>
        <location evidence="1">Cell inner membrane</location>
        <topology evidence="1">Peripheral membrane protein</topology>
    </subcellularLocation>
</comment>
<dbReference type="SMART" id="SM00382">
    <property type="entry name" value="AAA"/>
    <property type="match status" value="2"/>
</dbReference>
<dbReference type="PANTHER" id="PTHR43776">
    <property type="entry name" value="TRANSPORT ATP-BINDING PROTEIN"/>
    <property type="match status" value="1"/>
</dbReference>
<dbReference type="PANTHER" id="PTHR43776:SF7">
    <property type="entry name" value="D,D-DIPEPTIDE TRANSPORT ATP-BINDING PROTEIN DDPF-RELATED"/>
    <property type="match status" value="1"/>
</dbReference>
<name>A0A212AAF5_9RHOB</name>
<sequence>MAPLLSVKNLSIQFPSRAGVVRAVENVSWHVDPGETLAILGESGSGKSVSASAVMNLIETPPAVISQGEILFEGLDLLKADDETRRRINGRSISMIFQDPLAALNPVYSIGWQMAETMRVHGTPGDQAQARVVELLARVGIAEPERRMKDYPHQFSGGQRQRIMIASAIALKPKLLIADEPTSALDVTVQARVLELLKEIQTENGMGMVLITHDLSVVERVADRVVVMQAGQIVETGSAAQVMNDPRHSYTRRLLDAVPGRKGFATTADDAGGTPLLEVRNVSKVYGGLARQFSKLKTAPVKAVDNVSFTMAKGETLGVVGESGSGKSTLARMILALDEPSSGTIHFDGQPFNGLTGAEDYRMRRRVQFVFQDPTASLNPRMTVQQIIAEPWAIHPDVLPRGQWRAQVGELLEKVGLKPDHADRYPHQFSGGQRQRIAIARALALKPELIVCDEAVSALDVSIQAQVIDLLKDLRRDYGLSYVFVAHDLALIRDFATSVLVMYQGRIVEQGPVAQVYDNPQHDYTKALLRAGATLPVQAA</sequence>
<dbReference type="InterPro" id="IPR003593">
    <property type="entry name" value="AAA+_ATPase"/>
</dbReference>
<keyword evidence="3" id="KW-0813">Transport</keyword>
<dbReference type="Gene3D" id="3.40.50.300">
    <property type="entry name" value="P-loop containing nucleotide triphosphate hydrolases"/>
    <property type="match status" value="2"/>
</dbReference>
<dbReference type="InterPro" id="IPR050319">
    <property type="entry name" value="ABC_transp_ATP-bind"/>
</dbReference>
<dbReference type="GO" id="GO:0015833">
    <property type="term" value="P:peptide transport"/>
    <property type="evidence" value="ECO:0007669"/>
    <property type="project" value="InterPro"/>
</dbReference>
<dbReference type="OrthoDB" id="9802264at2"/>
<dbReference type="PROSITE" id="PS50893">
    <property type="entry name" value="ABC_TRANSPORTER_2"/>
    <property type="match status" value="2"/>
</dbReference>
<organism evidence="7 8">
    <name type="scientific">Haematobacter genomosp. 1</name>
    <dbReference type="NCBI Taxonomy" id="366618"/>
    <lineage>
        <taxon>Bacteria</taxon>
        <taxon>Pseudomonadati</taxon>
        <taxon>Pseudomonadota</taxon>
        <taxon>Alphaproteobacteria</taxon>
        <taxon>Rhodobacterales</taxon>
        <taxon>Paracoccaceae</taxon>
        <taxon>Haematobacter</taxon>
    </lineage>
</organism>
<keyword evidence="8" id="KW-1185">Reference proteome</keyword>
<dbReference type="InterPro" id="IPR013563">
    <property type="entry name" value="Oligopep_ABC_C"/>
</dbReference>
<dbReference type="Pfam" id="PF08352">
    <property type="entry name" value="oligo_HPY"/>
    <property type="match status" value="2"/>
</dbReference>
<dbReference type="NCBIfam" id="NF007739">
    <property type="entry name" value="PRK10419.1"/>
    <property type="match status" value="2"/>
</dbReference>
<feature type="domain" description="ABC transporter" evidence="6">
    <location>
        <begin position="277"/>
        <end position="529"/>
    </location>
</feature>
<evidence type="ECO:0000313" key="8">
    <source>
        <dbReference type="Proteomes" id="UP000196878"/>
    </source>
</evidence>
<dbReference type="PROSITE" id="PS00211">
    <property type="entry name" value="ABC_TRANSPORTER_1"/>
    <property type="match status" value="2"/>
</dbReference>
<dbReference type="SUPFAM" id="SSF52540">
    <property type="entry name" value="P-loop containing nucleoside triphosphate hydrolases"/>
    <property type="match status" value="2"/>
</dbReference>
<dbReference type="FunFam" id="3.40.50.300:FF:000016">
    <property type="entry name" value="Oligopeptide ABC transporter ATP-binding component"/>
    <property type="match status" value="2"/>
</dbReference>
<dbReference type="GO" id="GO:0055085">
    <property type="term" value="P:transmembrane transport"/>
    <property type="evidence" value="ECO:0007669"/>
    <property type="project" value="UniProtKB-ARBA"/>
</dbReference>
<reference evidence="7 8" key="1">
    <citation type="submission" date="2016-12" db="EMBL/GenBank/DDBJ databases">
        <title>Comparison of Traditional DNA-DNA Hybridization with In Silico Genomic Analysis.</title>
        <authorList>
            <person name="Nicholson A.C."/>
            <person name="Humrighouse B.W."/>
            <person name="Graziano J."/>
            <person name="Lasker B."/>
            <person name="Whitney A.M."/>
            <person name="Mcquiston J.R."/>
        </authorList>
    </citation>
    <scope>NUCLEOTIDE SEQUENCE [LARGE SCALE GENOMIC DNA]</scope>
    <source>
        <strain evidence="7 8">H2240</strain>
    </source>
</reference>
<dbReference type="AlphaFoldDB" id="A0A212AAF5"/>
<keyword evidence="5 7" id="KW-0067">ATP-binding</keyword>
<dbReference type="GO" id="GO:0005524">
    <property type="term" value="F:ATP binding"/>
    <property type="evidence" value="ECO:0007669"/>
    <property type="project" value="UniProtKB-KW"/>
</dbReference>
<keyword evidence="4" id="KW-0547">Nucleotide-binding</keyword>
<dbReference type="EMBL" id="NIPW01000023">
    <property type="protein sequence ID" value="OWJ77127.1"/>
    <property type="molecule type" value="Genomic_DNA"/>
</dbReference>
<evidence type="ECO:0000256" key="3">
    <source>
        <dbReference type="ARBA" id="ARBA00022448"/>
    </source>
</evidence>
<comment type="caution">
    <text evidence="7">The sequence shown here is derived from an EMBL/GenBank/DDBJ whole genome shotgun (WGS) entry which is preliminary data.</text>
</comment>
<evidence type="ECO:0000256" key="1">
    <source>
        <dbReference type="ARBA" id="ARBA00004417"/>
    </source>
</evidence>
<dbReference type="RefSeq" id="WP_088215664.1">
    <property type="nucleotide sequence ID" value="NZ_NIPW01000023.1"/>
</dbReference>
<accession>A0A212AAF5</accession>
<feature type="domain" description="ABC transporter" evidence="6">
    <location>
        <begin position="5"/>
        <end position="255"/>
    </location>
</feature>
<dbReference type="InterPro" id="IPR003439">
    <property type="entry name" value="ABC_transporter-like_ATP-bd"/>
</dbReference>
<evidence type="ECO:0000256" key="4">
    <source>
        <dbReference type="ARBA" id="ARBA00022741"/>
    </source>
</evidence>
<evidence type="ECO:0000256" key="2">
    <source>
        <dbReference type="ARBA" id="ARBA00005417"/>
    </source>
</evidence>
<dbReference type="Pfam" id="PF00005">
    <property type="entry name" value="ABC_tran"/>
    <property type="match status" value="2"/>
</dbReference>
<proteinExistence type="inferred from homology"/>
<dbReference type="InterPro" id="IPR017871">
    <property type="entry name" value="ABC_transporter-like_CS"/>
</dbReference>
<dbReference type="NCBIfam" id="NF008453">
    <property type="entry name" value="PRK11308.1"/>
    <property type="match status" value="2"/>
</dbReference>
<dbReference type="GO" id="GO:0005886">
    <property type="term" value="C:plasma membrane"/>
    <property type="evidence" value="ECO:0007669"/>
    <property type="project" value="UniProtKB-SubCell"/>
</dbReference>
<evidence type="ECO:0000256" key="5">
    <source>
        <dbReference type="ARBA" id="ARBA00022840"/>
    </source>
</evidence>
<dbReference type="GO" id="GO:0016887">
    <property type="term" value="F:ATP hydrolysis activity"/>
    <property type="evidence" value="ECO:0007669"/>
    <property type="project" value="InterPro"/>
</dbReference>